<dbReference type="Gene3D" id="3.40.710.10">
    <property type="entry name" value="DD-peptidase/beta-lactamase superfamily"/>
    <property type="match status" value="1"/>
</dbReference>
<protein>
    <recommendedName>
        <fullName evidence="1">Beta-lactamase-related domain-containing protein</fullName>
    </recommendedName>
</protein>
<accession>A0A1V9G7L1</accession>
<dbReference type="AlphaFoldDB" id="A0A1V9G7L1"/>
<sequence>MKQICLVLFFLLMRVLYKRFLLIAGLLITVIASHGQASEMEKKLDSLLAGYFIPSQPGCEVLVARHGQIIYEKAFGRANLELNVPLSTGMVFNLASITKQFTAVAILQLQEQGKISLHDSLQKFIPGFPSKGHTITIEHLLTHTSGIKDYLQLDYSGQNMERWDFTPQQLIDSFKNYPLNFTPGARFSYSNSGYFLLGYIIEKVTGKQYQQYIMDNLLRPLGLTHTCFDSDGNIIPGRVDGYRKDGADFKMADYWSPTIEYAAGGLISNAGDLLKWHNGLYSYQVLKKETLQKAFIPFQLADGTTTGYGYGWFVKTSNGIKSIEHEGGMPGFKTNEIYYPAEDLFIAILCNSGAVNIDELSASISVITLGKPLQCDVKVDPEILDKYVGAYKLSIDPNRTITIQRVNDRLIAVVSPTQKMPLLFLSETNFQFKNLLGASGEFVVEEGKVTKFYVNQNGRYEWIKTK</sequence>
<dbReference type="EMBL" id="LVYD01000002">
    <property type="protein sequence ID" value="OQP66560.1"/>
    <property type="molecule type" value="Genomic_DNA"/>
</dbReference>
<evidence type="ECO:0000259" key="1">
    <source>
        <dbReference type="Pfam" id="PF00144"/>
    </source>
</evidence>
<name>A0A1V9G7L1_9BACT</name>
<dbReference type="Pfam" id="PF00144">
    <property type="entry name" value="Beta-lactamase"/>
    <property type="match status" value="1"/>
</dbReference>
<dbReference type="Proteomes" id="UP000192796">
    <property type="component" value="Unassembled WGS sequence"/>
</dbReference>
<organism evidence="2 3">
    <name type="scientific">Niastella vici</name>
    <dbReference type="NCBI Taxonomy" id="1703345"/>
    <lineage>
        <taxon>Bacteria</taxon>
        <taxon>Pseudomonadati</taxon>
        <taxon>Bacteroidota</taxon>
        <taxon>Chitinophagia</taxon>
        <taxon>Chitinophagales</taxon>
        <taxon>Chitinophagaceae</taxon>
        <taxon>Niastella</taxon>
    </lineage>
</organism>
<dbReference type="STRING" id="1703345.A3860_13855"/>
<feature type="domain" description="Beta-lactamase-related" evidence="1">
    <location>
        <begin position="57"/>
        <end position="353"/>
    </location>
</feature>
<dbReference type="SUPFAM" id="SSF56601">
    <property type="entry name" value="beta-lactamase/transpeptidase-like"/>
    <property type="match status" value="1"/>
</dbReference>
<proteinExistence type="predicted"/>
<reference evidence="2 3" key="1">
    <citation type="submission" date="2016-03" db="EMBL/GenBank/DDBJ databases">
        <title>Niastella vici sp. nov., isolated from farmland soil.</title>
        <authorList>
            <person name="Chen L."/>
            <person name="Wang D."/>
            <person name="Yang S."/>
            <person name="Wang G."/>
        </authorList>
    </citation>
    <scope>NUCLEOTIDE SEQUENCE [LARGE SCALE GENOMIC DNA]</scope>
    <source>
        <strain evidence="2 3">DJ57</strain>
    </source>
</reference>
<dbReference type="InterPro" id="IPR001466">
    <property type="entry name" value="Beta-lactam-related"/>
</dbReference>
<dbReference type="RefSeq" id="WP_081145502.1">
    <property type="nucleotide sequence ID" value="NZ_LVYD01000002.1"/>
</dbReference>
<evidence type="ECO:0000313" key="3">
    <source>
        <dbReference type="Proteomes" id="UP000192796"/>
    </source>
</evidence>
<dbReference type="InterPro" id="IPR050491">
    <property type="entry name" value="AmpC-like"/>
</dbReference>
<dbReference type="PANTHER" id="PTHR46825">
    <property type="entry name" value="D-ALANYL-D-ALANINE-CARBOXYPEPTIDASE/ENDOPEPTIDASE AMPH"/>
    <property type="match status" value="1"/>
</dbReference>
<gene>
    <name evidence="2" type="ORF">A3860_13855</name>
</gene>
<dbReference type="InterPro" id="IPR012338">
    <property type="entry name" value="Beta-lactam/transpept-like"/>
</dbReference>
<dbReference type="PANTHER" id="PTHR46825:SF9">
    <property type="entry name" value="BETA-LACTAMASE-RELATED DOMAIN-CONTAINING PROTEIN"/>
    <property type="match status" value="1"/>
</dbReference>
<dbReference type="OrthoDB" id="9793489at2"/>
<keyword evidence="3" id="KW-1185">Reference proteome</keyword>
<comment type="caution">
    <text evidence="2">The sequence shown here is derived from an EMBL/GenBank/DDBJ whole genome shotgun (WGS) entry which is preliminary data.</text>
</comment>
<evidence type="ECO:0000313" key="2">
    <source>
        <dbReference type="EMBL" id="OQP66560.1"/>
    </source>
</evidence>